<organism evidence="1 2">
    <name type="scientific">Paenibacillus uliginis N3/975</name>
    <dbReference type="NCBI Taxonomy" id="1313296"/>
    <lineage>
        <taxon>Bacteria</taxon>
        <taxon>Bacillati</taxon>
        <taxon>Bacillota</taxon>
        <taxon>Bacilli</taxon>
        <taxon>Bacillales</taxon>
        <taxon>Paenibacillaceae</taxon>
        <taxon>Paenibacillus</taxon>
    </lineage>
</organism>
<dbReference type="EMBL" id="LT840184">
    <property type="protein sequence ID" value="SMF86749.1"/>
    <property type="molecule type" value="Genomic_DNA"/>
</dbReference>
<evidence type="ECO:0000313" key="2">
    <source>
        <dbReference type="Proteomes" id="UP000192940"/>
    </source>
</evidence>
<protein>
    <submittedName>
        <fullName evidence="1">Uncharacterized protein</fullName>
    </submittedName>
</protein>
<sequence>MRCWHCHRLQMLIVNGLLFMKKIMKEIKLKDTNVMLVSFFEKGEQEYELESKVNSGNEWCHHINQRSEFHCEL</sequence>
<accession>A0A1X7HHD6</accession>
<dbReference type="Proteomes" id="UP000192940">
    <property type="component" value="Chromosome I"/>
</dbReference>
<keyword evidence="2" id="KW-1185">Reference proteome</keyword>
<proteinExistence type="predicted"/>
<reference evidence="1 2" key="1">
    <citation type="submission" date="2017-04" db="EMBL/GenBank/DDBJ databases">
        <authorList>
            <person name="Afonso C.L."/>
            <person name="Miller P.J."/>
            <person name="Scott M.A."/>
            <person name="Spackman E."/>
            <person name="Goraichik I."/>
            <person name="Dimitrov K.M."/>
            <person name="Suarez D.L."/>
            <person name="Swayne D.E."/>
        </authorList>
    </citation>
    <scope>NUCLEOTIDE SEQUENCE [LARGE SCALE GENOMIC DNA]</scope>
    <source>
        <strain evidence="1 2">N3/975</strain>
    </source>
</reference>
<gene>
    <name evidence="1" type="ORF">SAMN05661091_3490</name>
</gene>
<evidence type="ECO:0000313" key="1">
    <source>
        <dbReference type="EMBL" id="SMF86749.1"/>
    </source>
</evidence>
<name>A0A1X7HHD6_9BACL</name>
<dbReference type="AlphaFoldDB" id="A0A1X7HHD6"/>